<evidence type="ECO:0000313" key="2">
    <source>
        <dbReference type="Proteomes" id="UP000628840"/>
    </source>
</evidence>
<protein>
    <submittedName>
        <fullName evidence="1">Uncharacterized protein</fullName>
    </submittedName>
</protein>
<dbReference type="AlphaFoldDB" id="A0A830EZZ0"/>
<dbReference type="EMBL" id="BMPF01000001">
    <property type="protein sequence ID" value="GGL26588.1"/>
    <property type="molecule type" value="Genomic_DNA"/>
</dbReference>
<evidence type="ECO:0000313" key="1">
    <source>
        <dbReference type="EMBL" id="GGL26588.1"/>
    </source>
</evidence>
<gene>
    <name evidence="1" type="ORF">GCM10009037_07800</name>
</gene>
<keyword evidence="2" id="KW-1185">Reference proteome</keyword>
<sequence length="87" mass="9429">MGGVTSSDTTAPIRIYGVDPSVRFTPLTPVPLATPDVSRPIQRLLDVSKAHLRPLSRIELSFVYVGDASLRDGAVERGVRAHHPRGQ</sequence>
<comment type="caution">
    <text evidence="1">The sequence shown here is derived from an EMBL/GenBank/DDBJ whole genome shotgun (WGS) entry which is preliminary data.</text>
</comment>
<dbReference type="Proteomes" id="UP000628840">
    <property type="component" value="Unassembled WGS sequence"/>
</dbReference>
<reference evidence="1 2" key="1">
    <citation type="journal article" date="2019" name="Int. J. Syst. Evol. Microbiol.">
        <title>The Global Catalogue of Microorganisms (GCM) 10K type strain sequencing project: providing services to taxonomists for standard genome sequencing and annotation.</title>
        <authorList>
            <consortium name="The Broad Institute Genomics Platform"/>
            <consortium name="The Broad Institute Genome Sequencing Center for Infectious Disease"/>
            <person name="Wu L."/>
            <person name="Ma J."/>
        </authorList>
    </citation>
    <scope>NUCLEOTIDE SEQUENCE [LARGE SCALE GENOMIC DNA]</scope>
    <source>
        <strain evidence="1 2">JCM 19585</strain>
    </source>
</reference>
<accession>A0A830EZZ0</accession>
<name>A0A830EZZ0_9EURY</name>
<proteinExistence type="predicted"/>
<organism evidence="1 2">
    <name type="scientific">Halarchaeum grantii</name>
    <dbReference type="NCBI Taxonomy" id="1193105"/>
    <lineage>
        <taxon>Archaea</taxon>
        <taxon>Methanobacteriati</taxon>
        <taxon>Methanobacteriota</taxon>
        <taxon>Stenosarchaea group</taxon>
        <taxon>Halobacteria</taxon>
        <taxon>Halobacteriales</taxon>
        <taxon>Halobacteriaceae</taxon>
    </lineage>
</organism>